<gene>
    <name evidence="1" type="ORF">Y1Q_0000975</name>
</gene>
<dbReference type="EMBL" id="AKHW03003207">
    <property type="protein sequence ID" value="KYO35080.1"/>
    <property type="molecule type" value="Genomic_DNA"/>
</dbReference>
<proteinExistence type="predicted"/>
<reference evidence="1 2" key="1">
    <citation type="journal article" date="2012" name="Genome Biol.">
        <title>Sequencing three crocodilian genomes to illuminate the evolution of archosaurs and amniotes.</title>
        <authorList>
            <person name="St John J.A."/>
            <person name="Braun E.L."/>
            <person name="Isberg S.R."/>
            <person name="Miles L.G."/>
            <person name="Chong A.Y."/>
            <person name="Gongora J."/>
            <person name="Dalzell P."/>
            <person name="Moran C."/>
            <person name="Bed'hom B."/>
            <person name="Abzhanov A."/>
            <person name="Burgess S.C."/>
            <person name="Cooksey A.M."/>
            <person name="Castoe T.A."/>
            <person name="Crawford N.G."/>
            <person name="Densmore L.D."/>
            <person name="Drew J.C."/>
            <person name="Edwards S.V."/>
            <person name="Faircloth B.C."/>
            <person name="Fujita M.K."/>
            <person name="Greenwold M.J."/>
            <person name="Hoffmann F.G."/>
            <person name="Howard J.M."/>
            <person name="Iguchi T."/>
            <person name="Janes D.E."/>
            <person name="Khan S.Y."/>
            <person name="Kohno S."/>
            <person name="de Koning A.J."/>
            <person name="Lance S.L."/>
            <person name="McCarthy F.M."/>
            <person name="McCormack J.E."/>
            <person name="Merchant M.E."/>
            <person name="Peterson D.G."/>
            <person name="Pollock D.D."/>
            <person name="Pourmand N."/>
            <person name="Raney B.J."/>
            <person name="Roessler K.A."/>
            <person name="Sanford J.R."/>
            <person name="Sawyer R.H."/>
            <person name="Schmidt C.J."/>
            <person name="Triplett E.W."/>
            <person name="Tuberville T.D."/>
            <person name="Venegas-Anaya M."/>
            <person name="Howard J.T."/>
            <person name="Jarvis E.D."/>
            <person name="Guillette L.J.Jr."/>
            <person name="Glenn T.C."/>
            <person name="Green R.E."/>
            <person name="Ray D.A."/>
        </authorList>
    </citation>
    <scope>NUCLEOTIDE SEQUENCE [LARGE SCALE GENOMIC DNA]</scope>
    <source>
        <strain evidence="1">KSC_2009_1</strain>
    </source>
</reference>
<evidence type="ECO:0000313" key="1">
    <source>
        <dbReference type="EMBL" id="KYO35080.1"/>
    </source>
</evidence>
<organism evidence="1 2">
    <name type="scientific">Alligator mississippiensis</name>
    <name type="common">American alligator</name>
    <dbReference type="NCBI Taxonomy" id="8496"/>
    <lineage>
        <taxon>Eukaryota</taxon>
        <taxon>Metazoa</taxon>
        <taxon>Chordata</taxon>
        <taxon>Craniata</taxon>
        <taxon>Vertebrata</taxon>
        <taxon>Euteleostomi</taxon>
        <taxon>Archelosauria</taxon>
        <taxon>Archosauria</taxon>
        <taxon>Crocodylia</taxon>
        <taxon>Alligatoridae</taxon>
        <taxon>Alligatorinae</taxon>
        <taxon>Alligator</taxon>
    </lineage>
</organism>
<dbReference type="AlphaFoldDB" id="A0A151NEC3"/>
<protein>
    <submittedName>
        <fullName evidence="1">Uncharacterized protein</fullName>
    </submittedName>
</protein>
<evidence type="ECO:0000313" key="2">
    <source>
        <dbReference type="Proteomes" id="UP000050525"/>
    </source>
</evidence>
<comment type="caution">
    <text evidence="1">The sequence shown here is derived from an EMBL/GenBank/DDBJ whole genome shotgun (WGS) entry which is preliminary data.</text>
</comment>
<name>A0A151NEC3_ALLMI</name>
<keyword evidence="2" id="KW-1185">Reference proteome</keyword>
<dbReference type="Proteomes" id="UP000050525">
    <property type="component" value="Unassembled WGS sequence"/>
</dbReference>
<sequence length="71" mass="8002">MEKLWQPPQEEHNKLGDRSPIALARVGGDNNFKVLRGSPWGSRGDLRLQDLPGSTFIQYKGQNTLEINRGL</sequence>
<accession>A0A151NEC3</accession>